<proteinExistence type="predicted"/>
<feature type="domain" description="Putative metallopeptidase" evidence="2">
    <location>
        <begin position="48"/>
        <end position="264"/>
    </location>
</feature>
<dbReference type="Proteomes" id="UP001623592">
    <property type="component" value="Unassembled WGS sequence"/>
</dbReference>
<dbReference type="InterPro" id="IPR018698">
    <property type="entry name" value="VWA-like_dom"/>
</dbReference>
<dbReference type="InterPro" id="IPR025154">
    <property type="entry name" value="Put_metallopeptidase_dom"/>
</dbReference>
<dbReference type="RefSeq" id="WP_406788145.1">
    <property type="nucleotide sequence ID" value="NZ_JBJIAA010000011.1"/>
</dbReference>
<evidence type="ECO:0000313" key="4">
    <source>
        <dbReference type="Proteomes" id="UP001623592"/>
    </source>
</evidence>
<comment type="caution">
    <text evidence="3">The sequence shown here is derived from an EMBL/GenBank/DDBJ whole genome shotgun (WGS) entry which is preliminary data.</text>
</comment>
<dbReference type="InterPro" id="IPR036465">
    <property type="entry name" value="vWFA_dom_sf"/>
</dbReference>
<organism evidence="3 4">
    <name type="scientific">Clostridium neuense</name>
    <dbReference type="NCBI Taxonomy" id="1728934"/>
    <lineage>
        <taxon>Bacteria</taxon>
        <taxon>Bacillati</taxon>
        <taxon>Bacillota</taxon>
        <taxon>Clostridia</taxon>
        <taxon>Eubacteriales</taxon>
        <taxon>Clostridiaceae</taxon>
        <taxon>Clostridium</taxon>
    </lineage>
</organism>
<dbReference type="Pfam" id="PF13203">
    <property type="entry name" value="DUF2201_N"/>
    <property type="match status" value="1"/>
</dbReference>
<sequence>MNNNIEGEIKDLLYESMQLKEGLLENKSFKSRFFKLIEKLNFDMMNGDDNFFGLFLIQLKREIRLDIASACESAAQLSNFVIYFNPYIFLKCSALEMQALIKHEIYHIMYNHIKQYKILSRKYSDTAINTAFDISINQYVNNLPAWSKTIENVKLSYNVDLEYDKLPEYYADKLQKSINKRINSKGKKVNGKNSKGNFNEFDVVYSHDLWKESISKFDYEQIDSLTEKLVRNSAKGKLPRKVEEYIKNLNRKAEISWQDYLKKIAGTLPHGYKKTITRRNRRQPERYDLRGQLSNHIIQIVIAIDISGSMSDGEFDSALLEILSILSKHNYEITVIECDNRIRRVYKLKSKRDLRKRVETKGGTSFSPVFEYMNKNKMKDHFLIYFTDGMGEKELTVKPQTKKILWVLTGQKGDLSLIRKIGLVKKLKNHVEEKFEIYRDVLFNRGDWMSNEWAK</sequence>
<accession>A0ABW8TKN1</accession>
<feature type="domain" description="VWA-like" evidence="1">
    <location>
        <begin position="300"/>
        <end position="412"/>
    </location>
</feature>
<evidence type="ECO:0000313" key="3">
    <source>
        <dbReference type="EMBL" id="MFL0251489.1"/>
    </source>
</evidence>
<protein>
    <submittedName>
        <fullName evidence="3">VWA-like domain-containing protein</fullName>
    </submittedName>
</protein>
<reference evidence="3 4" key="1">
    <citation type="submission" date="2024-11" db="EMBL/GenBank/DDBJ databases">
        <authorList>
            <person name="Heng Y.C."/>
            <person name="Lim A.C.H."/>
            <person name="Lee J.K.Y."/>
            <person name="Kittelmann S."/>
        </authorList>
    </citation>
    <scope>NUCLEOTIDE SEQUENCE [LARGE SCALE GENOMIC DNA]</scope>
    <source>
        <strain evidence="3 4">WILCCON 0114</strain>
    </source>
</reference>
<name>A0ABW8TKN1_9CLOT</name>
<dbReference type="PANTHER" id="PTHR38730:SF1">
    <property type="entry name" value="SLL7028 PROTEIN"/>
    <property type="match status" value="1"/>
</dbReference>
<keyword evidence="4" id="KW-1185">Reference proteome</keyword>
<evidence type="ECO:0000259" key="1">
    <source>
        <dbReference type="Pfam" id="PF09967"/>
    </source>
</evidence>
<evidence type="ECO:0000259" key="2">
    <source>
        <dbReference type="Pfam" id="PF13203"/>
    </source>
</evidence>
<dbReference type="SUPFAM" id="SSF53300">
    <property type="entry name" value="vWA-like"/>
    <property type="match status" value="1"/>
</dbReference>
<dbReference type="PANTHER" id="PTHR38730">
    <property type="entry name" value="SLL7028 PROTEIN"/>
    <property type="match status" value="1"/>
</dbReference>
<dbReference type="Pfam" id="PF09967">
    <property type="entry name" value="DUF2201"/>
    <property type="match status" value="1"/>
</dbReference>
<dbReference type="EMBL" id="JBJIAA010000011">
    <property type="protein sequence ID" value="MFL0251489.1"/>
    <property type="molecule type" value="Genomic_DNA"/>
</dbReference>
<gene>
    <name evidence="3" type="ORF">ACJDT4_13795</name>
</gene>